<dbReference type="InterPro" id="IPR013594">
    <property type="entry name" value="Dynein_heavy_tail"/>
</dbReference>
<evidence type="ECO:0000259" key="2">
    <source>
        <dbReference type="Pfam" id="PF08385"/>
    </source>
</evidence>
<dbReference type="InterPro" id="IPR026983">
    <property type="entry name" value="DHC"/>
</dbReference>
<dbReference type="AlphaFoldDB" id="A0AAD7ZPE4"/>
<dbReference type="PANTHER" id="PTHR46532:SF15">
    <property type="entry name" value="CYTOPLASMIC DYNEIN 2 HEAVY CHAIN 1"/>
    <property type="match status" value="1"/>
</dbReference>
<dbReference type="GO" id="GO:0051959">
    <property type="term" value="F:dynein light intermediate chain binding"/>
    <property type="evidence" value="ECO:0007669"/>
    <property type="project" value="InterPro"/>
</dbReference>
<proteinExistence type="predicted"/>
<gene>
    <name evidence="3" type="ORF">L9F63_021464</name>
</gene>
<dbReference type="GO" id="GO:0007018">
    <property type="term" value="P:microtubule-based movement"/>
    <property type="evidence" value="ECO:0007669"/>
    <property type="project" value="InterPro"/>
</dbReference>
<evidence type="ECO:0000313" key="3">
    <source>
        <dbReference type="EMBL" id="KAJ9584167.1"/>
    </source>
</evidence>
<dbReference type="GO" id="GO:0045505">
    <property type="term" value="F:dynein intermediate chain binding"/>
    <property type="evidence" value="ECO:0007669"/>
    <property type="project" value="InterPro"/>
</dbReference>
<feature type="non-terminal residue" evidence="3">
    <location>
        <position position="1"/>
    </location>
</feature>
<reference evidence="3" key="2">
    <citation type="submission" date="2023-05" db="EMBL/GenBank/DDBJ databases">
        <authorList>
            <person name="Fouks B."/>
        </authorList>
    </citation>
    <scope>NUCLEOTIDE SEQUENCE</scope>
    <source>
        <strain evidence="3">Stay&amp;Tobe</strain>
        <tissue evidence="3">Testes</tissue>
    </source>
</reference>
<name>A0AAD7ZPE4_DIPPU</name>
<dbReference type="Proteomes" id="UP001233999">
    <property type="component" value="Unassembled WGS sequence"/>
</dbReference>
<organism evidence="3 4">
    <name type="scientific">Diploptera punctata</name>
    <name type="common">Pacific beetle cockroach</name>
    <dbReference type="NCBI Taxonomy" id="6984"/>
    <lineage>
        <taxon>Eukaryota</taxon>
        <taxon>Metazoa</taxon>
        <taxon>Ecdysozoa</taxon>
        <taxon>Arthropoda</taxon>
        <taxon>Hexapoda</taxon>
        <taxon>Insecta</taxon>
        <taxon>Pterygota</taxon>
        <taxon>Neoptera</taxon>
        <taxon>Polyneoptera</taxon>
        <taxon>Dictyoptera</taxon>
        <taxon>Blattodea</taxon>
        <taxon>Blaberoidea</taxon>
        <taxon>Blaberidae</taxon>
        <taxon>Diplopterinae</taxon>
        <taxon>Diploptera</taxon>
    </lineage>
</organism>
<protein>
    <recommendedName>
        <fullName evidence="2">Dynein heavy chain tail domain-containing protein</fullName>
    </recommendedName>
</protein>
<dbReference type="GO" id="GO:0005858">
    <property type="term" value="C:axonemal dynein complex"/>
    <property type="evidence" value="ECO:0007669"/>
    <property type="project" value="TreeGrafter"/>
</dbReference>
<keyword evidence="1" id="KW-0175">Coiled coil</keyword>
<sequence>MPSLTGDERKDFIIITATNYFGLGASEEICSQLSDDVNLNTFLDDASCFTLCNLEFPNQAAVKMSLETYAITKIVPREGKEKQLVFFKIKPEVITPDNLHENVFVSSMVDSPVSTLYHALQKVFAPVLLKDDKWSYSIDPKLQELVIQLESGLRSVLQKSDPTVQDNSELTGSLIEIMSPEDEMQFLVKYSKLCWTKDEKEKGAAFWYALEPLVKDFRSLDSLFLADVDEIVETAHNTLDDLWKLDDFTYPQHRMEHLMDVIGNTLTRFIQNKLKSVNIWEETFAHVEANLSQAIHICEKWKITCERLTSLFWPNYSSHPWKGKPFIPNHIRDFSSRLQEVLDLRTLHRQLTRLLSQKEQEELKTSETFKPFSGLNPIQFNPYTEPLWRAAVKQFEHSLIPTEERVAGKLQSQLRNVNANTLQLLQEFKRYQELIQRPSVGTKLIPERENLLGLLREYIHNVSSNFTSGQNRQYAKMLDMPEIISNIYWVRQLEYRVNDIEKTSAKLLNELQGYSELQRAVSEVLRDLKEHHSEQFDGWTRDMSTVVFSTSPHLRTDEPVVKYDQGKLMHVNYNPKLVGLVKEVRQLSVLGYKIPMKIQEAAELAKRFMKQAKALEQIANFHNTIGDRMIASQRPMMLEAALDFNRLVQEQNGVTWSDTVAVDKYIARLQISVERLSRENNKLAAYHAQIRDKVITLMNTDLLRHQQQWKEGLKDIRDIMTQVEEQKFTNMKSWRAHWDRQLYKALEHQYQVGLEALNEHLPEIKVELMYRQQKLQFRPPMEEIRMKYYGQLKRFLAIPNNFRGVTENNESLIFPVIIDRFGYLFAKAEDLFGRLDAVKDRWLQWVALGSVDLDQLAEQYLKTAEDWDRNFRASKTWSQEIAKLPSADEKIDCFSVSFLPVRAEIELHNRRYWDTLVSSLQTSIVRDIGVIEKFCTESTDLLSRQPQTVEEIGEANTKHTEIMKSTPEMLTIFEEAEKKNKTLASWTKERVEQVGRMGVIWDNFQSMLDNHQYFLSKQLTDLILAKVDGILW</sequence>
<keyword evidence="4" id="KW-1185">Reference proteome</keyword>
<feature type="domain" description="Dynein heavy chain tail" evidence="2">
    <location>
        <begin position="210"/>
        <end position="664"/>
    </location>
</feature>
<comment type="caution">
    <text evidence="3">The sequence shown here is derived from an EMBL/GenBank/DDBJ whole genome shotgun (WGS) entry which is preliminary data.</text>
</comment>
<accession>A0AAD7ZPE4</accession>
<reference evidence="3" key="1">
    <citation type="journal article" date="2023" name="IScience">
        <title>Live-bearing cockroach genome reveals convergent evolutionary mechanisms linked to viviparity in insects and beyond.</title>
        <authorList>
            <person name="Fouks B."/>
            <person name="Harrison M.C."/>
            <person name="Mikhailova A.A."/>
            <person name="Marchal E."/>
            <person name="English S."/>
            <person name="Carruthers M."/>
            <person name="Jennings E.C."/>
            <person name="Chiamaka E.L."/>
            <person name="Frigard R.A."/>
            <person name="Pippel M."/>
            <person name="Attardo G.M."/>
            <person name="Benoit J.B."/>
            <person name="Bornberg-Bauer E."/>
            <person name="Tobe S.S."/>
        </authorList>
    </citation>
    <scope>NUCLEOTIDE SEQUENCE</scope>
    <source>
        <strain evidence="3">Stay&amp;Tobe</strain>
    </source>
</reference>
<evidence type="ECO:0000256" key="1">
    <source>
        <dbReference type="SAM" id="Coils"/>
    </source>
</evidence>
<feature type="coiled-coil region" evidence="1">
    <location>
        <begin position="490"/>
        <end position="534"/>
    </location>
</feature>
<dbReference type="Pfam" id="PF08385">
    <property type="entry name" value="DHC_N1"/>
    <property type="match status" value="1"/>
</dbReference>
<dbReference type="EMBL" id="JASPKZ010007449">
    <property type="protein sequence ID" value="KAJ9584167.1"/>
    <property type="molecule type" value="Genomic_DNA"/>
</dbReference>
<dbReference type="PANTHER" id="PTHR46532">
    <property type="entry name" value="MALE FERTILITY FACTOR KL5"/>
    <property type="match status" value="1"/>
</dbReference>
<evidence type="ECO:0000313" key="4">
    <source>
        <dbReference type="Proteomes" id="UP001233999"/>
    </source>
</evidence>